<accession>A0A196SIM9</accession>
<feature type="domain" description="USP" evidence="11">
    <location>
        <begin position="79"/>
        <end position="387"/>
    </location>
</feature>
<feature type="region of interest" description="Disordered" evidence="10">
    <location>
        <begin position="420"/>
        <end position="508"/>
    </location>
</feature>
<feature type="compositionally biased region" description="Polar residues" evidence="10">
    <location>
        <begin position="651"/>
        <end position="665"/>
    </location>
</feature>
<feature type="compositionally biased region" description="Basic and acidic residues" evidence="10">
    <location>
        <begin position="1022"/>
        <end position="1031"/>
    </location>
</feature>
<feature type="compositionally biased region" description="Low complexity" evidence="10">
    <location>
        <begin position="943"/>
        <end position="955"/>
    </location>
</feature>
<dbReference type="InterPro" id="IPR050164">
    <property type="entry name" value="Peptidase_C19"/>
</dbReference>
<evidence type="ECO:0000313" key="12">
    <source>
        <dbReference type="EMBL" id="OAO16166.1"/>
    </source>
</evidence>
<dbReference type="InterPro" id="IPR029071">
    <property type="entry name" value="Ubiquitin-like_domsf"/>
</dbReference>
<evidence type="ECO:0000256" key="5">
    <source>
        <dbReference type="ARBA" id="ARBA00022670"/>
    </source>
</evidence>
<organism evidence="12 13">
    <name type="scientific">Blastocystis sp. subtype 1 (strain ATCC 50177 / NandII)</name>
    <dbReference type="NCBI Taxonomy" id="478820"/>
    <lineage>
        <taxon>Eukaryota</taxon>
        <taxon>Sar</taxon>
        <taxon>Stramenopiles</taxon>
        <taxon>Bigyra</taxon>
        <taxon>Opalozoa</taxon>
        <taxon>Opalinata</taxon>
        <taxon>Blastocystidae</taxon>
        <taxon>Blastocystis</taxon>
    </lineage>
</organism>
<keyword evidence="7 12" id="KW-0378">Hydrolase</keyword>
<comment type="subcellular location">
    <subcellularLocation>
        <location evidence="2">Nucleus</location>
    </subcellularLocation>
</comment>
<dbReference type="InterPro" id="IPR001394">
    <property type="entry name" value="Peptidase_C19_UCH"/>
</dbReference>
<comment type="similarity">
    <text evidence="3">Belongs to the peptidase C19 family.</text>
</comment>
<dbReference type="SUPFAM" id="SSF54001">
    <property type="entry name" value="Cysteine proteinases"/>
    <property type="match status" value="1"/>
</dbReference>
<keyword evidence="13" id="KW-1185">Reference proteome</keyword>
<evidence type="ECO:0000256" key="7">
    <source>
        <dbReference type="ARBA" id="ARBA00022801"/>
    </source>
</evidence>
<dbReference type="GO" id="GO:0006508">
    <property type="term" value="P:proteolysis"/>
    <property type="evidence" value="ECO:0007669"/>
    <property type="project" value="UniProtKB-KW"/>
</dbReference>
<dbReference type="PANTHER" id="PTHR24006:SF722">
    <property type="entry name" value="UBIQUITIN CARBOXYL-TERMINAL HYDROLASE 48"/>
    <property type="match status" value="1"/>
</dbReference>
<keyword evidence="5" id="KW-0645">Protease</keyword>
<evidence type="ECO:0000256" key="2">
    <source>
        <dbReference type="ARBA" id="ARBA00004123"/>
    </source>
</evidence>
<dbReference type="EC" id="3.4.19.12" evidence="4"/>
<keyword evidence="9" id="KW-0539">Nucleus</keyword>
<dbReference type="STRING" id="478820.A0A196SIM9"/>
<evidence type="ECO:0000256" key="4">
    <source>
        <dbReference type="ARBA" id="ARBA00012759"/>
    </source>
</evidence>
<dbReference type="PROSITE" id="PS00973">
    <property type="entry name" value="USP_2"/>
    <property type="match status" value="1"/>
</dbReference>
<evidence type="ECO:0000256" key="3">
    <source>
        <dbReference type="ARBA" id="ARBA00009085"/>
    </source>
</evidence>
<dbReference type="GO" id="GO:0005634">
    <property type="term" value="C:nucleus"/>
    <property type="evidence" value="ECO:0007669"/>
    <property type="project" value="UniProtKB-SubCell"/>
</dbReference>
<feature type="region of interest" description="Disordered" evidence="10">
    <location>
        <begin position="940"/>
        <end position="1031"/>
    </location>
</feature>
<dbReference type="InterPro" id="IPR028889">
    <property type="entry name" value="USP"/>
</dbReference>
<keyword evidence="6" id="KW-0833">Ubl conjugation pathway</keyword>
<evidence type="ECO:0000313" key="13">
    <source>
        <dbReference type="Proteomes" id="UP000078348"/>
    </source>
</evidence>
<evidence type="ECO:0000256" key="1">
    <source>
        <dbReference type="ARBA" id="ARBA00000707"/>
    </source>
</evidence>
<proteinExistence type="inferred from homology"/>
<name>A0A196SIM9_BLAHN</name>
<sequence>MTDVQTTAKKDPLAFEMDDPYHLHKFVCSAEDHKKSANCENRPLCIYNMGERSLYTILEELNKVCDVATSLMRDESRPIGLINPHNTCYLNVLLQCLFRLLPFRELLMSVECTEKPSILYALQKLFAVMTLSKSLSFYPEEVLSLMNINPHVQCDVHEFFDTLLTVVKSALLSQHRPDVAKDIDALFSGKRLLCRCCLECHRVFYRPDMFSFLDCCVVNMPRLEDALQVLFTKERMAGSEQYFCSSCQKKCDAEVLTKIESLPPILTIRMQRLQYDRGSGNQTKLTNGVQIPLALDFTDFSNLDSRVEVSQYVLVAVIHHHGDHATCGHYTCHVESSRSTTGRSCLEGKWYNVNDQHVDEIACPYVDPTAHPWRPFKQPNMFFSVEPSGYHDITSLNEEDDDTPALEALPFRVCHVNAAPKKRKRRAAPAQRKESKKAKHDSSDSEEPDEAYQPSRRISSRPRKGVQRAVKEVSSGDEREVLPGGGEREVPCESGGGEREVPCESGGGEREVLLGGTARSRRMVMNNVTVQSAYMCFYLRRDVYESTQAKESVPCEHVASEDLEVIAQDNAALQDSIEKEYKVLLQTRDDMADRIEKVEKLVVRAPLADDATGVYVGKKELAQWMGAHDLLLAALRQLDAKRLAAQPPPTLGSNSQSAPSIQDASATPAPTEATGQWDENTAPQGPETAVTSDTQGTGLARAESTDAYEGGEPASLLEELEGLMRASLTGPKEAREEEEGGDDSCLCTHHRFDPIFFRTHFKRISRAALVEVEKVGAVTVVQPADVECETCRQEYCAFLSAADASQEALSELSTAVNAFTVRRGKREGGSKNDRVAMPGHCMISTAFVNQLKNQVRWRRRLLTHPERCTVGFFRQCRAALDPTANLVCEHRALKQYLRKMDWVVIDDALWARLLTFFPAALRVECDIPVCTLCKRKKTPKQVATPASPASPASPADAPPAPHRLTLPTAPKRRAVTAVVSSAVSTTPNTTTTTPTTVSATPTTTSKEDADSTGEYQPEDDWEAPHRAGRPKKEASHVVIRITLPQQPSTLCAAILDGSFTPPSLFDDSLSPAQHRETVLQTPCLQSLLARSLPLSPEYFLRLAALKHGGYFLLSSAWLAAWRAWARGEADYAAVRAIPSLRRCVHGGTVIPGYMHHFIFGVSSVPCAAMCSGEPTELVNEEEMKCLLAHHTCEVPLVGFVCGEKNKVTLFPGICAECQEKEVKAYERRLRSEHRQYVLLPKTNEEPTIAQERELLLFGGRNVILTTLSPSCSIDDWKGQISSLLNTDPKTFSLMMKGHVHVEENTIRSYGINPETMVYVKYN</sequence>
<evidence type="ECO:0000256" key="8">
    <source>
        <dbReference type="ARBA" id="ARBA00022807"/>
    </source>
</evidence>
<dbReference type="PANTHER" id="PTHR24006">
    <property type="entry name" value="UBIQUITIN CARBOXYL-TERMINAL HYDROLASE"/>
    <property type="match status" value="1"/>
</dbReference>
<feature type="compositionally biased region" description="Polar residues" evidence="10">
    <location>
        <begin position="673"/>
        <end position="697"/>
    </location>
</feature>
<dbReference type="OrthoDB" id="420187at2759"/>
<dbReference type="EMBL" id="LXWW01000096">
    <property type="protein sequence ID" value="OAO16166.1"/>
    <property type="molecule type" value="Genomic_DNA"/>
</dbReference>
<evidence type="ECO:0000256" key="6">
    <source>
        <dbReference type="ARBA" id="ARBA00022786"/>
    </source>
</evidence>
<evidence type="ECO:0000256" key="9">
    <source>
        <dbReference type="ARBA" id="ARBA00023242"/>
    </source>
</evidence>
<dbReference type="PROSITE" id="PS50235">
    <property type="entry name" value="USP_3"/>
    <property type="match status" value="1"/>
</dbReference>
<comment type="caution">
    <text evidence="12">The sequence shown here is derived from an EMBL/GenBank/DDBJ whole genome shotgun (WGS) entry which is preliminary data.</text>
</comment>
<dbReference type="SUPFAM" id="SSF54236">
    <property type="entry name" value="Ubiquitin-like"/>
    <property type="match status" value="1"/>
</dbReference>
<dbReference type="GO" id="GO:0016579">
    <property type="term" value="P:protein deubiquitination"/>
    <property type="evidence" value="ECO:0007669"/>
    <property type="project" value="InterPro"/>
</dbReference>
<feature type="compositionally biased region" description="Basic and acidic residues" evidence="10">
    <location>
        <begin position="469"/>
        <end position="508"/>
    </location>
</feature>
<evidence type="ECO:0000259" key="11">
    <source>
        <dbReference type="PROSITE" id="PS50235"/>
    </source>
</evidence>
<dbReference type="Pfam" id="PF00443">
    <property type="entry name" value="UCH"/>
    <property type="match status" value="1"/>
</dbReference>
<reference evidence="12 13" key="1">
    <citation type="submission" date="2016-05" db="EMBL/GenBank/DDBJ databases">
        <title>Nuclear genome of Blastocystis sp. subtype 1 NandII.</title>
        <authorList>
            <person name="Gentekaki E."/>
            <person name="Curtis B."/>
            <person name="Stairs C."/>
            <person name="Eme L."/>
            <person name="Herman E."/>
            <person name="Klimes V."/>
            <person name="Arias M.C."/>
            <person name="Elias M."/>
            <person name="Hilliou F."/>
            <person name="Klute M."/>
            <person name="Malik S.-B."/>
            <person name="Pightling A."/>
            <person name="Rachubinski R."/>
            <person name="Salas D."/>
            <person name="Schlacht A."/>
            <person name="Suga H."/>
            <person name="Archibald J."/>
            <person name="Ball S.G."/>
            <person name="Clark G."/>
            <person name="Dacks J."/>
            <person name="Van Der Giezen M."/>
            <person name="Tsaousis A."/>
            <person name="Roger A."/>
        </authorList>
    </citation>
    <scope>NUCLEOTIDE SEQUENCE [LARGE SCALE GENOMIC DNA]</scope>
    <source>
        <strain evidence="13">ATCC 50177 / NandII</strain>
    </source>
</reference>
<dbReference type="Proteomes" id="UP000078348">
    <property type="component" value="Unassembled WGS sequence"/>
</dbReference>
<dbReference type="InterPro" id="IPR018200">
    <property type="entry name" value="USP_CS"/>
</dbReference>
<dbReference type="GO" id="GO:0005829">
    <property type="term" value="C:cytosol"/>
    <property type="evidence" value="ECO:0007669"/>
    <property type="project" value="TreeGrafter"/>
</dbReference>
<gene>
    <name evidence="12" type="ORF">AV274_2107</name>
</gene>
<dbReference type="InterPro" id="IPR038765">
    <property type="entry name" value="Papain-like_cys_pep_sf"/>
</dbReference>
<dbReference type="Gene3D" id="3.90.70.10">
    <property type="entry name" value="Cysteine proteinases"/>
    <property type="match status" value="1"/>
</dbReference>
<keyword evidence="8" id="KW-0788">Thiol protease</keyword>
<protein>
    <recommendedName>
        <fullName evidence="4">ubiquitinyl hydrolase 1</fullName>
        <ecNumber evidence="4">3.4.19.12</ecNumber>
    </recommendedName>
</protein>
<comment type="catalytic activity">
    <reaction evidence="1">
        <text>Thiol-dependent hydrolysis of ester, thioester, amide, peptide and isopeptide bonds formed by the C-terminal Gly of ubiquitin (a 76-residue protein attached to proteins as an intracellular targeting signal).</text>
        <dbReference type="EC" id="3.4.19.12"/>
    </reaction>
</comment>
<dbReference type="GO" id="GO:0004843">
    <property type="term" value="F:cysteine-type deubiquitinase activity"/>
    <property type="evidence" value="ECO:0007669"/>
    <property type="project" value="UniProtKB-EC"/>
</dbReference>
<evidence type="ECO:0000256" key="10">
    <source>
        <dbReference type="SAM" id="MobiDB-lite"/>
    </source>
</evidence>
<feature type="region of interest" description="Disordered" evidence="10">
    <location>
        <begin position="645"/>
        <end position="711"/>
    </location>
</feature>
<feature type="compositionally biased region" description="Low complexity" evidence="10">
    <location>
        <begin position="975"/>
        <end position="1004"/>
    </location>
</feature>